<evidence type="ECO:0000256" key="1">
    <source>
        <dbReference type="ARBA" id="ARBA00001971"/>
    </source>
</evidence>
<evidence type="ECO:0000256" key="18">
    <source>
        <dbReference type="SAM" id="SignalP"/>
    </source>
</evidence>
<feature type="transmembrane region" description="Helical" evidence="17">
    <location>
        <begin position="56"/>
        <end position="80"/>
    </location>
</feature>
<feature type="transmembrane region" description="Helical" evidence="17">
    <location>
        <begin position="101"/>
        <end position="123"/>
    </location>
</feature>
<comment type="caution">
    <text evidence="21">The sequence shown here is derived from an EMBL/GenBank/DDBJ whole genome shotgun (WGS) entry which is preliminary data.</text>
</comment>
<evidence type="ECO:0000256" key="12">
    <source>
        <dbReference type="ARBA" id="ARBA00023136"/>
    </source>
</evidence>
<proteinExistence type="inferred from homology"/>
<dbReference type="GO" id="GO:0042773">
    <property type="term" value="P:ATP synthesis coupled electron transport"/>
    <property type="evidence" value="ECO:0007669"/>
    <property type="project" value="TreeGrafter"/>
</dbReference>
<dbReference type="Gene3D" id="2.60.40.420">
    <property type="entry name" value="Cupredoxins - blue copper proteins"/>
    <property type="match status" value="1"/>
</dbReference>
<dbReference type="Pfam" id="PF00116">
    <property type="entry name" value="COX2"/>
    <property type="match status" value="1"/>
</dbReference>
<evidence type="ECO:0000256" key="17">
    <source>
        <dbReference type="SAM" id="Phobius"/>
    </source>
</evidence>
<evidence type="ECO:0000256" key="14">
    <source>
        <dbReference type="ARBA" id="ARBA00047816"/>
    </source>
</evidence>
<comment type="subcellular location">
    <subcellularLocation>
        <location evidence="15">Cell membrane</location>
        <topology evidence="15">Multi-pass membrane protein</topology>
    </subcellularLocation>
    <subcellularLocation>
        <location evidence="2">Membrane</location>
        <topology evidence="2">Multi-pass membrane protein</topology>
    </subcellularLocation>
</comment>
<evidence type="ECO:0000256" key="2">
    <source>
        <dbReference type="ARBA" id="ARBA00004141"/>
    </source>
</evidence>
<name>A0A1E3VWB9_9HYPH</name>
<evidence type="ECO:0000256" key="4">
    <source>
        <dbReference type="ARBA" id="ARBA00022448"/>
    </source>
</evidence>
<dbReference type="SUPFAM" id="SSF81464">
    <property type="entry name" value="Cytochrome c oxidase subunit II-like, transmembrane region"/>
    <property type="match status" value="1"/>
</dbReference>
<keyword evidence="5 15" id="KW-0679">Respiratory chain</keyword>
<dbReference type="GO" id="GO:0005886">
    <property type="term" value="C:plasma membrane"/>
    <property type="evidence" value="ECO:0007669"/>
    <property type="project" value="UniProtKB-SubCell"/>
</dbReference>
<comment type="cofactor">
    <cofactor evidence="16">
        <name>Cu cation</name>
        <dbReference type="ChEBI" id="CHEBI:23378"/>
    </cofactor>
    <text evidence="16">Binds a copper A center.</text>
</comment>
<evidence type="ECO:0000256" key="8">
    <source>
        <dbReference type="ARBA" id="ARBA00022967"/>
    </source>
</evidence>
<reference evidence="21 22" key="1">
    <citation type="journal article" date="2016" name="Environ. Microbiol.">
        <title>New Methyloceanibacter diversity from North Sea sediments includes methanotroph containing solely the soluble methane monooxygenase.</title>
        <authorList>
            <person name="Vekeman B."/>
            <person name="Kerckhof F.M."/>
            <person name="Cremers G."/>
            <person name="de Vos P."/>
            <person name="Vandamme P."/>
            <person name="Boon N."/>
            <person name="Op den Camp H.J."/>
            <person name="Heylen K."/>
        </authorList>
    </citation>
    <scope>NUCLEOTIDE SEQUENCE [LARGE SCALE GENOMIC DNA]</scope>
    <source>
        <strain evidence="21 22">R-67175</strain>
    </source>
</reference>
<evidence type="ECO:0000256" key="6">
    <source>
        <dbReference type="ARBA" id="ARBA00022692"/>
    </source>
</evidence>
<dbReference type="GO" id="GO:0016491">
    <property type="term" value="F:oxidoreductase activity"/>
    <property type="evidence" value="ECO:0007669"/>
    <property type="project" value="InterPro"/>
</dbReference>
<feature type="domain" description="Cytochrome oxidase subunit II transmembrane region profile" evidence="20">
    <location>
        <begin position="34"/>
        <end position="129"/>
    </location>
</feature>
<dbReference type="InterPro" id="IPR014222">
    <property type="entry name" value="Cyt_c_oxidase_su2"/>
</dbReference>
<protein>
    <recommendedName>
        <fullName evidence="16">Cytochrome c oxidase subunit 2</fullName>
        <ecNumber evidence="16">7.1.1.9</ecNumber>
    </recommendedName>
</protein>
<evidence type="ECO:0000313" key="22">
    <source>
        <dbReference type="Proteomes" id="UP000094472"/>
    </source>
</evidence>
<sequence>MAIFHRTLTVLAALAGLAAGGLALSGSALAGDGQPSPWQMGFQKAASPIMTQINDFHTYVTIIITFIALFVLLLMIYVMARFNEKRNPTPSRTSHNTALEVAWTVIPIFILVAIAIPSFRLLFAQYDFPKADITITATGNQWYWSYEYPDEGIKFDSIMVPDASLKEGQPRLLSVDNEVVVPVNKNVIVGLKSNDVIHDWAMPSFGVKLDAVPGRLQQTWFRAEREGIYYGQCSELCGRNHAFMPIAVRVVSEDEYDAWVAEHKSAAIDAEGKVASARE</sequence>
<dbReference type="EC" id="7.1.1.9" evidence="16"/>
<keyword evidence="4 15" id="KW-0813">Transport</keyword>
<dbReference type="GO" id="GO:0004129">
    <property type="term" value="F:cytochrome-c oxidase activity"/>
    <property type="evidence" value="ECO:0007669"/>
    <property type="project" value="UniProtKB-EC"/>
</dbReference>
<dbReference type="InterPro" id="IPR011759">
    <property type="entry name" value="Cyt_c_oxidase_su2_TM_dom"/>
</dbReference>
<comment type="catalytic activity">
    <reaction evidence="14 16">
        <text>4 Fe(II)-[cytochrome c] + O2 + 8 H(+)(in) = 4 Fe(III)-[cytochrome c] + 2 H2O + 4 H(+)(out)</text>
        <dbReference type="Rhea" id="RHEA:11436"/>
        <dbReference type="Rhea" id="RHEA-COMP:10350"/>
        <dbReference type="Rhea" id="RHEA-COMP:14399"/>
        <dbReference type="ChEBI" id="CHEBI:15377"/>
        <dbReference type="ChEBI" id="CHEBI:15378"/>
        <dbReference type="ChEBI" id="CHEBI:15379"/>
        <dbReference type="ChEBI" id="CHEBI:29033"/>
        <dbReference type="ChEBI" id="CHEBI:29034"/>
        <dbReference type="EC" id="7.1.1.9"/>
    </reaction>
</comment>
<evidence type="ECO:0000256" key="13">
    <source>
        <dbReference type="ARBA" id="ARBA00024688"/>
    </source>
</evidence>
<evidence type="ECO:0000256" key="16">
    <source>
        <dbReference type="RuleBase" id="RU004024"/>
    </source>
</evidence>
<dbReference type="Proteomes" id="UP000094472">
    <property type="component" value="Unassembled WGS sequence"/>
</dbReference>
<feature type="domain" description="Cytochrome oxidase subunit II copper A binding" evidence="19">
    <location>
        <begin position="130"/>
        <end position="262"/>
    </location>
</feature>
<dbReference type="InterPro" id="IPR002429">
    <property type="entry name" value="CcO_II-like_C"/>
</dbReference>
<dbReference type="InterPro" id="IPR045187">
    <property type="entry name" value="CcO_II"/>
</dbReference>
<dbReference type="GO" id="GO:0005507">
    <property type="term" value="F:copper ion binding"/>
    <property type="evidence" value="ECO:0007669"/>
    <property type="project" value="InterPro"/>
</dbReference>
<dbReference type="Pfam" id="PF02790">
    <property type="entry name" value="COX2_TM"/>
    <property type="match status" value="1"/>
</dbReference>
<dbReference type="PROSITE" id="PS50857">
    <property type="entry name" value="COX2_CUA"/>
    <property type="match status" value="1"/>
</dbReference>
<dbReference type="InterPro" id="IPR034210">
    <property type="entry name" value="CcO_II_C"/>
</dbReference>
<evidence type="ECO:0000256" key="15">
    <source>
        <dbReference type="RuleBase" id="RU000456"/>
    </source>
</evidence>
<dbReference type="RefSeq" id="WP_069441642.1">
    <property type="nucleotide sequence ID" value="NZ_LPWF01000024.1"/>
</dbReference>
<dbReference type="PANTHER" id="PTHR22888:SF9">
    <property type="entry name" value="CYTOCHROME C OXIDASE SUBUNIT 2"/>
    <property type="match status" value="1"/>
</dbReference>
<comment type="function">
    <text evidence="13 16">Subunits I and II form the functional core of the enzyme complex. Electrons originating in cytochrome c are transferred via heme a and Cu(A) to the binuclear center formed by heme a3 and Cu(B).</text>
</comment>
<evidence type="ECO:0000256" key="11">
    <source>
        <dbReference type="ARBA" id="ARBA00023008"/>
    </source>
</evidence>
<dbReference type="FunFam" id="2.60.40.420:FF:000001">
    <property type="entry name" value="Cytochrome c oxidase subunit 2"/>
    <property type="match status" value="1"/>
</dbReference>
<dbReference type="CDD" id="cd13912">
    <property type="entry name" value="CcO_II_C"/>
    <property type="match status" value="1"/>
</dbReference>
<keyword evidence="7 16" id="KW-0479">Metal-binding</keyword>
<keyword evidence="22" id="KW-1185">Reference proteome</keyword>
<keyword evidence="12 17" id="KW-0472">Membrane</keyword>
<keyword evidence="8" id="KW-1278">Translocase</keyword>
<keyword evidence="9 15" id="KW-0249">Electron transport</keyword>
<keyword evidence="11 16" id="KW-0186">Copper</keyword>
<dbReference type="PROSITE" id="PS50999">
    <property type="entry name" value="COX2_TM"/>
    <property type="match status" value="1"/>
</dbReference>
<evidence type="ECO:0000313" key="21">
    <source>
        <dbReference type="EMBL" id="ODR97819.1"/>
    </source>
</evidence>
<gene>
    <name evidence="21" type="ORF">AUC69_01540</name>
</gene>
<dbReference type="SUPFAM" id="SSF49503">
    <property type="entry name" value="Cupredoxins"/>
    <property type="match status" value="1"/>
</dbReference>
<keyword evidence="10 17" id="KW-1133">Transmembrane helix</keyword>
<dbReference type="InterPro" id="IPR036257">
    <property type="entry name" value="Cyt_c_oxidase_su2_TM_sf"/>
</dbReference>
<keyword evidence="18" id="KW-0732">Signal</keyword>
<dbReference type="PROSITE" id="PS00078">
    <property type="entry name" value="COX2"/>
    <property type="match status" value="1"/>
</dbReference>
<dbReference type="AlphaFoldDB" id="A0A1E3VWB9"/>
<evidence type="ECO:0000256" key="7">
    <source>
        <dbReference type="ARBA" id="ARBA00022723"/>
    </source>
</evidence>
<evidence type="ECO:0000259" key="20">
    <source>
        <dbReference type="PROSITE" id="PS50999"/>
    </source>
</evidence>
<evidence type="ECO:0000256" key="9">
    <source>
        <dbReference type="ARBA" id="ARBA00022982"/>
    </source>
</evidence>
<dbReference type="STRING" id="1774969.AUC69_01540"/>
<dbReference type="Gene3D" id="1.10.287.90">
    <property type="match status" value="1"/>
</dbReference>
<evidence type="ECO:0000256" key="5">
    <source>
        <dbReference type="ARBA" id="ARBA00022660"/>
    </source>
</evidence>
<dbReference type="OrthoDB" id="9781261at2"/>
<dbReference type="InterPro" id="IPR001505">
    <property type="entry name" value="Copper_CuA"/>
</dbReference>
<feature type="chain" id="PRO_5009138689" description="Cytochrome c oxidase subunit 2" evidence="18">
    <location>
        <begin position="31"/>
        <end position="279"/>
    </location>
</feature>
<organism evidence="21 22">
    <name type="scientific">Methyloceanibacter superfactus</name>
    <dbReference type="NCBI Taxonomy" id="1774969"/>
    <lineage>
        <taxon>Bacteria</taxon>
        <taxon>Pseudomonadati</taxon>
        <taxon>Pseudomonadota</taxon>
        <taxon>Alphaproteobacteria</taxon>
        <taxon>Hyphomicrobiales</taxon>
        <taxon>Hyphomicrobiaceae</taxon>
        <taxon>Methyloceanibacter</taxon>
    </lineage>
</organism>
<keyword evidence="6 15" id="KW-0812">Transmembrane</keyword>
<comment type="similarity">
    <text evidence="3 15">Belongs to the cytochrome c oxidase subunit 2 family.</text>
</comment>
<dbReference type="InterPro" id="IPR008972">
    <property type="entry name" value="Cupredoxin"/>
</dbReference>
<evidence type="ECO:0000259" key="19">
    <source>
        <dbReference type="PROSITE" id="PS50857"/>
    </source>
</evidence>
<dbReference type="PRINTS" id="PR01166">
    <property type="entry name" value="CYCOXIDASEII"/>
</dbReference>
<dbReference type="NCBIfam" id="TIGR02866">
    <property type="entry name" value="CoxB"/>
    <property type="match status" value="1"/>
</dbReference>
<accession>A0A1E3VWB9</accession>
<dbReference type="EMBL" id="LPWF01000024">
    <property type="protein sequence ID" value="ODR97819.1"/>
    <property type="molecule type" value="Genomic_DNA"/>
</dbReference>
<evidence type="ECO:0000256" key="3">
    <source>
        <dbReference type="ARBA" id="ARBA00007866"/>
    </source>
</evidence>
<evidence type="ECO:0000256" key="10">
    <source>
        <dbReference type="ARBA" id="ARBA00022989"/>
    </source>
</evidence>
<comment type="cofactor">
    <cofactor evidence="1">
        <name>heme</name>
        <dbReference type="ChEBI" id="CHEBI:30413"/>
    </cofactor>
</comment>
<dbReference type="PANTHER" id="PTHR22888">
    <property type="entry name" value="CYTOCHROME C OXIDASE, SUBUNIT II"/>
    <property type="match status" value="1"/>
</dbReference>
<feature type="signal peptide" evidence="18">
    <location>
        <begin position="1"/>
        <end position="30"/>
    </location>
</feature>